<sequence length="303" mass="33705">MPADPSTLSFADRAGYFASNLALRGLIGLFQAIPYRWRIPAMGWLVSRLGPMAGLTRRIRNNLKLVMPDLPEAEVRRLCRAVPNNAGRTLMELYSGAPFVARARRAPIHGPGLAALEAARAEGRAVVLITGHFGNYDAARANLIARGHKMGALYRRMANPYFNEHYVRTISNIGTPMFEQGRRGMAQMVRHLKQRGIIAIVGDLHAHGGRNLDFFGQPAVTSIVPAELALKYDAALIPVYAVRQPNGLDFEIVMQDEIAHGDPVQMTLQVNAGLEALVREHMDQWFWIHRRWKPYGPQTPDAS</sequence>
<comment type="subcellular location">
    <subcellularLocation>
        <location evidence="1">Cell inner membrane</location>
    </subcellularLocation>
</comment>
<dbReference type="PANTHER" id="PTHR30606">
    <property type="entry name" value="LIPID A BIOSYNTHESIS LAUROYL ACYLTRANSFERASE"/>
    <property type="match status" value="1"/>
</dbReference>
<dbReference type="InterPro" id="IPR004960">
    <property type="entry name" value="LipA_acyltrans"/>
</dbReference>
<keyword evidence="6 7" id="KW-0012">Acyltransferase</keyword>
<dbReference type="GO" id="GO:0009247">
    <property type="term" value="P:glycolipid biosynthetic process"/>
    <property type="evidence" value="ECO:0007669"/>
    <property type="project" value="UniProtKB-ARBA"/>
</dbReference>
<name>A0A4R5EZK2_9RHOB</name>
<accession>A0A4R5EZK2</accession>
<evidence type="ECO:0000313" key="8">
    <source>
        <dbReference type="Proteomes" id="UP000294662"/>
    </source>
</evidence>
<keyword evidence="3" id="KW-0997">Cell inner membrane</keyword>
<evidence type="ECO:0000256" key="2">
    <source>
        <dbReference type="ARBA" id="ARBA00022475"/>
    </source>
</evidence>
<dbReference type="EMBL" id="SMFP01000002">
    <property type="protein sequence ID" value="TDE40257.1"/>
    <property type="molecule type" value="Genomic_DNA"/>
</dbReference>
<evidence type="ECO:0000256" key="3">
    <source>
        <dbReference type="ARBA" id="ARBA00022519"/>
    </source>
</evidence>
<dbReference type="Proteomes" id="UP000294662">
    <property type="component" value="Unassembled WGS sequence"/>
</dbReference>
<dbReference type="Pfam" id="PF03279">
    <property type="entry name" value="Lip_A_acyltrans"/>
    <property type="match status" value="1"/>
</dbReference>
<comment type="caution">
    <text evidence="7">The sequence shown here is derived from an EMBL/GenBank/DDBJ whole genome shotgun (WGS) entry which is preliminary data.</text>
</comment>
<dbReference type="PANTHER" id="PTHR30606:SF10">
    <property type="entry name" value="PHOSPHATIDYLINOSITOL MANNOSIDE ACYLTRANSFERASE"/>
    <property type="match status" value="1"/>
</dbReference>
<dbReference type="CDD" id="cd07984">
    <property type="entry name" value="LPLAT_LABLAT-like"/>
    <property type="match status" value="1"/>
</dbReference>
<dbReference type="GO" id="GO:0005886">
    <property type="term" value="C:plasma membrane"/>
    <property type="evidence" value="ECO:0007669"/>
    <property type="project" value="UniProtKB-SubCell"/>
</dbReference>
<protein>
    <submittedName>
        <fullName evidence="7">Lauroyl acyltransferase</fullName>
    </submittedName>
</protein>
<keyword evidence="2" id="KW-1003">Cell membrane</keyword>
<dbReference type="RefSeq" id="WP_132827515.1">
    <property type="nucleotide sequence ID" value="NZ_SMFP01000002.1"/>
</dbReference>
<gene>
    <name evidence="7" type="ORF">E1B25_04705</name>
</gene>
<evidence type="ECO:0000256" key="4">
    <source>
        <dbReference type="ARBA" id="ARBA00022679"/>
    </source>
</evidence>
<evidence type="ECO:0000256" key="1">
    <source>
        <dbReference type="ARBA" id="ARBA00004533"/>
    </source>
</evidence>
<proteinExistence type="predicted"/>
<keyword evidence="4 7" id="KW-0808">Transferase</keyword>
<dbReference type="OrthoDB" id="9801955at2"/>
<organism evidence="7 8">
    <name type="scientific">Antarcticimicrobium sediminis</name>
    <dbReference type="NCBI Taxonomy" id="2546227"/>
    <lineage>
        <taxon>Bacteria</taxon>
        <taxon>Pseudomonadati</taxon>
        <taxon>Pseudomonadota</taxon>
        <taxon>Alphaproteobacteria</taxon>
        <taxon>Rhodobacterales</taxon>
        <taxon>Paracoccaceae</taxon>
        <taxon>Antarcticimicrobium</taxon>
    </lineage>
</organism>
<evidence type="ECO:0000256" key="5">
    <source>
        <dbReference type="ARBA" id="ARBA00023136"/>
    </source>
</evidence>
<keyword evidence="5" id="KW-0472">Membrane</keyword>
<dbReference type="GO" id="GO:0016746">
    <property type="term" value="F:acyltransferase activity"/>
    <property type="evidence" value="ECO:0007669"/>
    <property type="project" value="UniProtKB-KW"/>
</dbReference>
<evidence type="ECO:0000313" key="7">
    <source>
        <dbReference type="EMBL" id="TDE40257.1"/>
    </source>
</evidence>
<reference evidence="7 8" key="1">
    <citation type="submission" date="2019-03" db="EMBL/GenBank/DDBJ databases">
        <authorList>
            <person name="Zhang S."/>
        </authorList>
    </citation>
    <scope>NUCLEOTIDE SEQUENCE [LARGE SCALE GENOMIC DNA]</scope>
    <source>
        <strain evidence="7 8">S4J41</strain>
    </source>
</reference>
<keyword evidence="8" id="KW-1185">Reference proteome</keyword>
<evidence type="ECO:0000256" key="6">
    <source>
        <dbReference type="ARBA" id="ARBA00023315"/>
    </source>
</evidence>
<dbReference type="AlphaFoldDB" id="A0A4R5EZK2"/>